<feature type="region of interest" description="Disordered" evidence="1">
    <location>
        <begin position="1"/>
        <end position="27"/>
    </location>
</feature>
<name>A0AAP0NMM8_9MAGN</name>
<evidence type="ECO:0000313" key="3">
    <source>
        <dbReference type="Proteomes" id="UP001419268"/>
    </source>
</evidence>
<dbReference type="EMBL" id="JBBNAG010000008">
    <property type="protein sequence ID" value="KAK9112403.1"/>
    <property type="molecule type" value="Genomic_DNA"/>
</dbReference>
<organism evidence="2 3">
    <name type="scientific">Stephania cephalantha</name>
    <dbReference type="NCBI Taxonomy" id="152367"/>
    <lineage>
        <taxon>Eukaryota</taxon>
        <taxon>Viridiplantae</taxon>
        <taxon>Streptophyta</taxon>
        <taxon>Embryophyta</taxon>
        <taxon>Tracheophyta</taxon>
        <taxon>Spermatophyta</taxon>
        <taxon>Magnoliopsida</taxon>
        <taxon>Ranunculales</taxon>
        <taxon>Menispermaceae</taxon>
        <taxon>Menispermoideae</taxon>
        <taxon>Cissampelideae</taxon>
        <taxon>Stephania</taxon>
    </lineage>
</organism>
<proteinExistence type="predicted"/>
<protein>
    <submittedName>
        <fullName evidence="2">Uncharacterized protein</fullName>
    </submittedName>
</protein>
<accession>A0AAP0NMM8</accession>
<gene>
    <name evidence="2" type="ORF">Scep_019922</name>
</gene>
<dbReference type="AlphaFoldDB" id="A0AAP0NMM8"/>
<reference evidence="2 3" key="1">
    <citation type="submission" date="2024-01" db="EMBL/GenBank/DDBJ databases">
        <title>Genome assemblies of Stephania.</title>
        <authorList>
            <person name="Yang L."/>
        </authorList>
    </citation>
    <scope>NUCLEOTIDE SEQUENCE [LARGE SCALE GENOMIC DNA]</scope>
    <source>
        <strain evidence="2">JXDWG</strain>
        <tissue evidence="2">Leaf</tissue>
    </source>
</reference>
<evidence type="ECO:0000256" key="1">
    <source>
        <dbReference type="SAM" id="MobiDB-lite"/>
    </source>
</evidence>
<sequence>MRGRSAKMTRSKELAVTASAAQTSTKAERAQEVADQWQRRWRTDRQVQLVEVCEICKDYSHSTYDCPYYLKYEKHHYYGYALPQPDFIELMPSPQIPQHEKRWTLGSETMEELEVFQTEPEIIIAQDEEEENEMIIEVISERQEEPQKESKED</sequence>
<comment type="caution">
    <text evidence="2">The sequence shown here is derived from an EMBL/GenBank/DDBJ whole genome shotgun (WGS) entry which is preliminary data.</text>
</comment>
<dbReference type="Proteomes" id="UP001419268">
    <property type="component" value="Unassembled WGS sequence"/>
</dbReference>
<evidence type="ECO:0000313" key="2">
    <source>
        <dbReference type="EMBL" id="KAK9112403.1"/>
    </source>
</evidence>
<keyword evidence="3" id="KW-1185">Reference proteome</keyword>